<dbReference type="RefSeq" id="WP_092093183.1">
    <property type="nucleotide sequence ID" value="NZ_FOQE01000032.1"/>
</dbReference>
<accession>A0A1I3DA75</accession>
<feature type="transmembrane region" description="Helical" evidence="1">
    <location>
        <begin position="57"/>
        <end position="76"/>
    </location>
</feature>
<keyword evidence="3" id="KW-1185">Reference proteome</keyword>
<sequence length="114" mass="13373">MNETKKKDEKTFFFPENVESSYGVFLGLSVKELLVYVLPMVIVGLIVLFLPPHTFKFMLFKTIVVIFSITVLLAVLSSRPVSYRNNVRLMPHLQMKSKYKSRQHLFFKKAMKRK</sequence>
<feature type="transmembrane region" description="Helical" evidence="1">
    <location>
        <begin position="33"/>
        <end position="51"/>
    </location>
</feature>
<evidence type="ECO:0000256" key="1">
    <source>
        <dbReference type="SAM" id="Phobius"/>
    </source>
</evidence>
<gene>
    <name evidence="2" type="ORF">SAMN04489868_13213</name>
</gene>
<dbReference type="Proteomes" id="UP000198668">
    <property type="component" value="Unassembled WGS sequence"/>
</dbReference>
<keyword evidence="1" id="KW-1133">Transmembrane helix</keyword>
<dbReference type="OrthoDB" id="2152080at2"/>
<dbReference type="EMBL" id="FOQE01000032">
    <property type="protein sequence ID" value="SFH83603.1"/>
    <property type="molecule type" value="Genomic_DNA"/>
</dbReference>
<evidence type="ECO:0000313" key="2">
    <source>
        <dbReference type="EMBL" id="SFH83603.1"/>
    </source>
</evidence>
<protein>
    <recommendedName>
        <fullName evidence="4">PrgI family protein</fullName>
    </recommendedName>
</protein>
<organism evidence="2 3">
    <name type="scientific">Pisciglobus halotolerans</name>
    <dbReference type="NCBI Taxonomy" id="745365"/>
    <lineage>
        <taxon>Bacteria</taxon>
        <taxon>Bacillati</taxon>
        <taxon>Bacillota</taxon>
        <taxon>Bacilli</taxon>
        <taxon>Lactobacillales</taxon>
        <taxon>Carnobacteriaceae</taxon>
    </lineage>
</organism>
<keyword evidence="1" id="KW-0812">Transmembrane</keyword>
<evidence type="ECO:0000313" key="3">
    <source>
        <dbReference type="Proteomes" id="UP000198668"/>
    </source>
</evidence>
<dbReference type="AlphaFoldDB" id="A0A1I3DA75"/>
<evidence type="ECO:0008006" key="4">
    <source>
        <dbReference type="Google" id="ProtNLM"/>
    </source>
</evidence>
<reference evidence="2 3" key="1">
    <citation type="submission" date="2016-10" db="EMBL/GenBank/DDBJ databases">
        <authorList>
            <person name="de Groot N.N."/>
        </authorList>
    </citation>
    <scope>NUCLEOTIDE SEQUENCE [LARGE SCALE GENOMIC DNA]</scope>
    <source>
        <strain evidence="2 3">DSM 27630</strain>
    </source>
</reference>
<keyword evidence="1" id="KW-0472">Membrane</keyword>
<proteinExistence type="predicted"/>
<name>A0A1I3DA75_9LACT</name>